<accession>A0A0G4IZ27</accession>
<dbReference type="PANTHER" id="PTHR16047:SF7">
    <property type="entry name" value="E3 UBIQUITIN-PROTEIN LIGASE RFWD3"/>
    <property type="match status" value="1"/>
</dbReference>
<evidence type="ECO:0000313" key="6">
    <source>
        <dbReference type="EMBL" id="SPQ95068.1"/>
    </source>
</evidence>
<feature type="coiled-coil region" evidence="2">
    <location>
        <begin position="89"/>
        <end position="176"/>
    </location>
</feature>
<dbReference type="GO" id="GO:0036297">
    <property type="term" value="P:interstrand cross-link repair"/>
    <property type="evidence" value="ECO:0007669"/>
    <property type="project" value="InterPro"/>
</dbReference>
<feature type="coiled-coil region" evidence="2">
    <location>
        <begin position="228"/>
        <end position="255"/>
    </location>
</feature>
<keyword evidence="7" id="KW-1185">Reference proteome</keyword>
<dbReference type="InterPro" id="IPR013083">
    <property type="entry name" value="Znf_RING/FYVE/PHD"/>
</dbReference>
<keyword evidence="6" id="KW-0496">Mitochondrion</keyword>
<proteinExistence type="predicted"/>
<dbReference type="AlphaFoldDB" id="A0A0G4IZ27"/>
<dbReference type="STRING" id="37360.A0A0G4IZ27"/>
<gene>
    <name evidence="5" type="ORF">PBRA_008020</name>
    <name evidence="6" type="ORF">PLBR_LOCUS2283</name>
</gene>
<dbReference type="SUPFAM" id="SSF57850">
    <property type="entry name" value="RING/U-box"/>
    <property type="match status" value="1"/>
</dbReference>
<dbReference type="GO" id="GO:0004842">
    <property type="term" value="F:ubiquitin-protein transferase activity"/>
    <property type="evidence" value="ECO:0007669"/>
    <property type="project" value="InterPro"/>
</dbReference>
<dbReference type="EMBL" id="CDSF01000100">
    <property type="protein sequence ID" value="CEP00286.1"/>
    <property type="molecule type" value="Genomic_DNA"/>
</dbReference>
<dbReference type="Pfam" id="PF13639">
    <property type="entry name" value="zf-RING_2"/>
    <property type="match status" value="1"/>
</dbReference>
<reference evidence="6 8" key="2">
    <citation type="submission" date="2018-03" db="EMBL/GenBank/DDBJ databases">
        <authorList>
            <person name="Fogelqvist J."/>
        </authorList>
    </citation>
    <scope>NUCLEOTIDE SEQUENCE [LARGE SCALE GENOMIC DNA]</scope>
</reference>
<dbReference type="Gene3D" id="3.30.40.10">
    <property type="entry name" value="Zinc/RING finger domain, C3HC4 (zinc finger)"/>
    <property type="match status" value="1"/>
</dbReference>
<evidence type="ECO:0000313" key="8">
    <source>
        <dbReference type="Proteomes" id="UP000290189"/>
    </source>
</evidence>
<evidence type="ECO:0000256" key="2">
    <source>
        <dbReference type="SAM" id="Coils"/>
    </source>
</evidence>
<dbReference type="EMBL" id="OVEO01000003">
    <property type="protein sequence ID" value="SPQ95068.1"/>
    <property type="molecule type" value="Genomic_DNA"/>
</dbReference>
<reference evidence="5 7" key="1">
    <citation type="submission" date="2015-02" db="EMBL/GenBank/DDBJ databases">
        <authorList>
            <person name="Chooi Y.-H."/>
        </authorList>
    </citation>
    <scope>NUCLEOTIDE SEQUENCE [LARGE SCALE GENOMIC DNA]</scope>
    <source>
        <strain evidence="5">E3</strain>
    </source>
</reference>
<geneLocation type="mitochondrion" evidence="6"/>
<feature type="region of interest" description="Disordered" evidence="3">
    <location>
        <begin position="362"/>
        <end position="396"/>
    </location>
</feature>
<keyword evidence="1" id="KW-0863">Zinc-finger</keyword>
<feature type="region of interest" description="Disordered" evidence="3">
    <location>
        <begin position="297"/>
        <end position="342"/>
    </location>
</feature>
<dbReference type="PANTHER" id="PTHR16047">
    <property type="entry name" value="RFWD3 PROTEIN"/>
    <property type="match status" value="1"/>
</dbReference>
<feature type="domain" description="RING-type" evidence="4">
    <location>
        <begin position="4"/>
        <end position="43"/>
    </location>
</feature>
<dbReference type="GO" id="GO:0016567">
    <property type="term" value="P:protein ubiquitination"/>
    <property type="evidence" value="ECO:0007669"/>
    <property type="project" value="InterPro"/>
</dbReference>
<dbReference type="InterPro" id="IPR001841">
    <property type="entry name" value="Znf_RING"/>
</dbReference>
<dbReference type="InterPro" id="IPR037381">
    <property type="entry name" value="RFWD3"/>
</dbReference>
<sequence length="414" mass="46084">MPDCCVCLTAMLEDLCVLKCGHVFHSFCIYSWIEQKKVCPLCKADVHRSHVRPLFMNFNEGGGDAPGDGDDVAAGAQTSVGAASDRREVEAAHAQIGRYRSEMQALADQLRQSQAGLQEAMLECERIRRENAACRNDARRNIADLHSEKLAHVQTKERLSEQVDELLHVIDEQKAEIGRMALRDRIASVADVDSVRAVSILEGHCRGMSSDSKVRFLKDQLLYTHDLYAKMKRRSQTLERDVSSCESRIQSLEETIRKSRRGAAPQPAAESDTVDDDDVLVVEDVIDEAIGLRPDRQRTPRLLNRPGHVAPDDCMAPSRKRASPENVGPENVDPEPGYPRPQTVVDRMRVQPLPVLLARSDKRRPRSVLPNGFGGSSSSMSIMPTWAPSGHLRPDAKIRPKAKSADIRAMFGKR</sequence>
<keyword evidence="1" id="KW-0862">Zinc</keyword>
<dbReference type="OrthoDB" id="8062037at2759"/>
<name>A0A0G4IZ27_PLABS</name>
<keyword evidence="1" id="KW-0479">Metal-binding</keyword>
<evidence type="ECO:0000313" key="5">
    <source>
        <dbReference type="EMBL" id="CEP00286.1"/>
    </source>
</evidence>
<dbReference type="GO" id="GO:0008270">
    <property type="term" value="F:zinc ion binding"/>
    <property type="evidence" value="ECO:0007669"/>
    <property type="project" value="UniProtKB-KW"/>
</dbReference>
<organism evidence="5 7">
    <name type="scientific">Plasmodiophora brassicae</name>
    <name type="common">Clubroot disease agent</name>
    <dbReference type="NCBI Taxonomy" id="37360"/>
    <lineage>
        <taxon>Eukaryota</taxon>
        <taxon>Sar</taxon>
        <taxon>Rhizaria</taxon>
        <taxon>Endomyxa</taxon>
        <taxon>Phytomyxea</taxon>
        <taxon>Plasmodiophorida</taxon>
        <taxon>Plasmodiophoridae</taxon>
        <taxon>Plasmodiophora</taxon>
    </lineage>
</organism>
<dbReference type="Proteomes" id="UP000039324">
    <property type="component" value="Unassembled WGS sequence"/>
</dbReference>
<evidence type="ECO:0000256" key="3">
    <source>
        <dbReference type="SAM" id="MobiDB-lite"/>
    </source>
</evidence>
<dbReference type="GO" id="GO:0005634">
    <property type="term" value="C:nucleus"/>
    <property type="evidence" value="ECO:0007669"/>
    <property type="project" value="InterPro"/>
</dbReference>
<evidence type="ECO:0000313" key="7">
    <source>
        <dbReference type="Proteomes" id="UP000039324"/>
    </source>
</evidence>
<keyword evidence="2" id="KW-0175">Coiled coil</keyword>
<evidence type="ECO:0000259" key="4">
    <source>
        <dbReference type="PROSITE" id="PS50089"/>
    </source>
</evidence>
<evidence type="ECO:0000256" key="1">
    <source>
        <dbReference type="PROSITE-ProRule" id="PRU00175"/>
    </source>
</evidence>
<feature type="region of interest" description="Disordered" evidence="3">
    <location>
        <begin position="256"/>
        <end position="276"/>
    </location>
</feature>
<dbReference type="PROSITE" id="PS50089">
    <property type="entry name" value="ZF_RING_2"/>
    <property type="match status" value="1"/>
</dbReference>
<protein>
    <recommendedName>
        <fullName evidence="4">RING-type domain-containing protein</fullName>
    </recommendedName>
</protein>
<dbReference type="Proteomes" id="UP000290189">
    <property type="component" value="Unassembled WGS sequence"/>
</dbReference>
<dbReference type="SMART" id="SM00184">
    <property type="entry name" value="RING"/>
    <property type="match status" value="1"/>
</dbReference>